<sequence length="265" mass="27885">MRGLRRAEGVRAGSRPWSRLSTALALDVGSMRTRAWVPDRGLIVDAPTTTQSHAGVSGPVTRGKITDVAGASRMLQQLLIGRFGRFPQLEYVVATTPVLYRESDRIDLRAAVEFLQPCAVITIDGVKAAAIGAKIDLIRPLLVIDLGARLSEIALLANGSVIDARRVSYGTADLGQSGTVDSLVEHVRGMVTGLLRQDCGPLVVDALDRGPLVVGGGAARPAITYQLSKQLSCIAQPAPAAYTVALRGASAVADAVRRHPGLPLS</sequence>
<proteinExistence type="predicted"/>
<organism evidence="1 2">
    <name type="scientific">Kribbella rubisoli</name>
    <dbReference type="NCBI Taxonomy" id="3075929"/>
    <lineage>
        <taxon>Bacteria</taxon>
        <taxon>Bacillati</taxon>
        <taxon>Actinomycetota</taxon>
        <taxon>Actinomycetes</taxon>
        <taxon>Propionibacteriales</taxon>
        <taxon>Kribbellaceae</taxon>
        <taxon>Kribbella</taxon>
    </lineage>
</organism>
<comment type="caution">
    <text evidence="1">The sequence shown here is derived from an EMBL/GenBank/DDBJ whole genome shotgun (WGS) entry which is preliminary data.</text>
</comment>
<dbReference type="EMBL" id="SHKR01000012">
    <property type="protein sequence ID" value="RZU16319.1"/>
    <property type="molecule type" value="Genomic_DNA"/>
</dbReference>
<accession>A0A4Q7X2Q2</accession>
<dbReference type="InterPro" id="IPR056546">
    <property type="entry name" value="MreB_MamK-like"/>
</dbReference>
<name>A0A4Q7X2Q2_9ACTN</name>
<dbReference type="Pfam" id="PF06723">
    <property type="entry name" value="MreB_Mbl"/>
    <property type="match status" value="1"/>
</dbReference>
<dbReference type="Proteomes" id="UP000292027">
    <property type="component" value="Unassembled WGS sequence"/>
</dbReference>
<reference evidence="1 2" key="1">
    <citation type="journal article" date="2015" name="Stand. Genomic Sci.">
        <title>Genomic Encyclopedia of Bacterial and Archaeal Type Strains, Phase III: the genomes of soil and plant-associated and newly described type strains.</title>
        <authorList>
            <person name="Whitman W.B."/>
            <person name="Woyke T."/>
            <person name="Klenk H.P."/>
            <person name="Zhou Y."/>
            <person name="Lilburn T.G."/>
            <person name="Beck B.J."/>
            <person name="De Vos P."/>
            <person name="Vandamme P."/>
            <person name="Eisen J.A."/>
            <person name="Garrity G."/>
            <person name="Hugenholtz P."/>
            <person name="Kyrpides N.C."/>
        </authorList>
    </citation>
    <scope>NUCLEOTIDE SEQUENCE [LARGE SCALE GENOMIC DNA]</scope>
    <source>
        <strain evidence="1 2">VKM Ac-2540</strain>
    </source>
</reference>
<dbReference type="AlphaFoldDB" id="A0A4Q7X2Q2"/>
<keyword evidence="2" id="KW-1185">Reference proteome</keyword>
<evidence type="ECO:0000313" key="1">
    <source>
        <dbReference type="EMBL" id="RZU16319.1"/>
    </source>
</evidence>
<dbReference type="Gene3D" id="3.30.420.40">
    <property type="match status" value="1"/>
</dbReference>
<protein>
    <submittedName>
        <fullName evidence="1">Rod shape-determining protein MreB</fullName>
    </submittedName>
</protein>
<gene>
    <name evidence="1" type="ORF">EV645_3873</name>
</gene>
<evidence type="ECO:0000313" key="2">
    <source>
        <dbReference type="Proteomes" id="UP000292027"/>
    </source>
</evidence>